<dbReference type="GO" id="GO:0003700">
    <property type="term" value="F:DNA-binding transcription factor activity"/>
    <property type="evidence" value="ECO:0007669"/>
    <property type="project" value="InterPro"/>
</dbReference>
<organism evidence="6 7">
    <name type="scientific">Phocaeicola dorei</name>
    <dbReference type="NCBI Taxonomy" id="357276"/>
    <lineage>
        <taxon>Bacteria</taxon>
        <taxon>Pseudomonadati</taxon>
        <taxon>Bacteroidota</taxon>
        <taxon>Bacteroidia</taxon>
        <taxon>Bacteroidales</taxon>
        <taxon>Bacteroidaceae</taxon>
        <taxon>Phocaeicola</taxon>
    </lineage>
</organism>
<evidence type="ECO:0000313" key="6">
    <source>
        <dbReference type="EMBL" id="KAA5377839.1"/>
    </source>
</evidence>
<feature type="non-terminal residue" evidence="6">
    <location>
        <position position="156"/>
    </location>
</feature>
<keyword evidence="3" id="KW-0238">DNA-binding</keyword>
<dbReference type="Proteomes" id="UP000347681">
    <property type="component" value="Unassembled WGS sequence"/>
</dbReference>
<dbReference type="SUPFAM" id="SSF46955">
    <property type="entry name" value="Putative DNA-binding domain"/>
    <property type="match status" value="1"/>
</dbReference>
<gene>
    <name evidence="6" type="ORF">F2Y61_24640</name>
</gene>
<evidence type="ECO:0000256" key="2">
    <source>
        <dbReference type="ARBA" id="ARBA00023015"/>
    </source>
</evidence>
<dbReference type="GO" id="GO:0003677">
    <property type="term" value="F:DNA binding"/>
    <property type="evidence" value="ECO:0007669"/>
    <property type="project" value="UniProtKB-KW"/>
</dbReference>
<dbReference type="InterPro" id="IPR047057">
    <property type="entry name" value="MerR_fam"/>
</dbReference>
<evidence type="ECO:0000259" key="5">
    <source>
        <dbReference type="PROSITE" id="PS50937"/>
    </source>
</evidence>
<dbReference type="AlphaFoldDB" id="A0A5M5ZM74"/>
<feature type="domain" description="HTH merR-type" evidence="5">
    <location>
        <begin position="6"/>
        <end position="76"/>
    </location>
</feature>
<evidence type="ECO:0000256" key="4">
    <source>
        <dbReference type="ARBA" id="ARBA00023163"/>
    </source>
</evidence>
<dbReference type="RefSeq" id="WP_149941505.1">
    <property type="nucleotide sequence ID" value="NZ_VVZB01000140.1"/>
</dbReference>
<proteinExistence type="predicted"/>
<dbReference type="PROSITE" id="PS00552">
    <property type="entry name" value="HTH_MERR_1"/>
    <property type="match status" value="1"/>
</dbReference>
<keyword evidence="1" id="KW-0678">Repressor</keyword>
<keyword evidence="2" id="KW-0805">Transcription regulation</keyword>
<evidence type="ECO:0000256" key="3">
    <source>
        <dbReference type="ARBA" id="ARBA00023125"/>
    </source>
</evidence>
<protein>
    <submittedName>
        <fullName evidence="6">MerR family transcriptional regulator</fullName>
    </submittedName>
</protein>
<dbReference type="EMBL" id="VVZB01000140">
    <property type="protein sequence ID" value="KAA5377839.1"/>
    <property type="molecule type" value="Genomic_DNA"/>
</dbReference>
<evidence type="ECO:0000313" key="7">
    <source>
        <dbReference type="Proteomes" id="UP000347681"/>
    </source>
</evidence>
<dbReference type="Gene3D" id="1.10.1660.10">
    <property type="match status" value="1"/>
</dbReference>
<dbReference type="PANTHER" id="PTHR30204:SF69">
    <property type="entry name" value="MERR-FAMILY TRANSCRIPTIONAL REGULATOR"/>
    <property type="match status" value="1"/>
</dbReference>
<comment type="caution">
    <text evidence="6">The sequence shown here is derived from an EMBL/GenBank/DDBJ whole genome shotgun (WGS) entry which is preliminary data.</text>
</comment>
<dbReference type="Pfam" id="PF13411">
    <property type="entry name" value="MerR_1"/>
    <property type="match status" value="1"/>
</dbReference>
<dbReference type="SMART" id="SM00422">
    <property type="entry name" value="HTH_MERR"/>
    <property type="match status" value="1"/>
</dbReference>
<accession>A0A5M5ZM74</accession>
<reference evidence="6 7" key="1">
    <citation type="journal article" date="2019" name="Nat. Med.">
        <title>A library of human gut bacterial isolates paired with longitudinal multiomics data enables mechanistic microbiome research.</title>
        <authorList>
            <person name="Poyet M."/>
            <person name="Groussin M."/>
            <person name="Gibbons S.M."/>
            <person name="Avila-Pacheco J."/>
            <person name="Jiang X."/>
            <person name="Kearney S.M."/>
            <person name="Perrotta A.R."/>
            <person name="Berdy B."/>
            <person name="Zhao S."/>
            <person name="Lieberman T.D."/>
            <person name="Swanson P.K."/>
            <person name="Smith M."/>
            <person name="Roesemann S."/>
            <person name="Alexander J.E."/>
            <person name="Rich S.A."/>
            <person name="Livny J."/>
            <person name="Vlamakis H."/>
            <person name="Clish C."/>
            <person name="Bullock K."/>
            <person name="Deik A."/>
            <person name="Scott J."/>
            <person name="Pierce K.A."/>
            <person name="Xavier R.J."/>
            <person name="Alm E.J."/>
        </authorList>
    </citation>
    <scope>NUCLEOTIDE SEQUENCE [LARGE SCALE GENOMIC DNA]</scope>
    <source>
        <strain evidence="6 7">BIOML-A5</strain>
    </source>
</reference>
<evidence type="ECO:0000256" key="1">
    <source>
        <dbReference type="ARBA" id="ARBA00022491"/>
    </source>
</evidence>
<name>A0A5M5ZM74_9BACT</name>
<keyword evidence="4" id="KW-0804">Transcription</keyword>
<dbReference type="CDD" id="cd01107">
    <property type="entry name" value="HTH_BmrR"/>
    <property type="match status" value="1"/>
</dbReference>
<dbReference type="InterPro" id="IPR000551">
    <property type="entry name" value="MerR-type_HTH_dom"/>
</dbReference>
<dbReference type="PROSITE" id="PS50937">
    <property type="entry name" value="HTH_MERR_2"/>
    <property type="match status" value="1"/>
</dbReference>
<dbReference type="InterPro" id="IPR009061">
    <property type="entry name" value="DNA-bd_dom_put_sf"/>
</dbReference>
<sequence>MKNKMKFKIGEFSKLCQVTVKTLRHYEEIGLMIPVEVDEWTGYRYYDISQLRCMSRIVYLKQLGFSLEEISELFADGKEFPDAELLKVKIERCKNEIEHLIWRQTELAKLENLLHKQENVMEKVFKKSLPSRIFATHRRKIDSYQELFNLCPNIIG</sequence>
<dbReference type="PANTHER" id="PTHR30204">
    <property type="entry name" value="REDOX-CYCLING DRUG-SENSING TRANSCRIPTIONAL ACTIVATOR SOXR"/>
    <property type="match status" value="1"/>
</dbReference>